<name>A0ABX0JV20_9PROT</name>
<reference evidence="2 3" key="1">
    <citation type="journal article" date="2020" name="Int. J. Syst. Evol. Microbiol.">
        <title>Novel acetic acid bacteria from cider fermentations: Acetobacter conturbans sp. nov. and Acetobacter fallax sp. nov.</title>
        <authorList>
            <person name="Sombolestani A.S."/>
            <person name="Cleenwerck I."/>
            <person name="Cnockaert M."/>
            <person name="Borremans W."/>
            <person name="Wieme A.D."/>
            <person name="De Vuyst L."/>
            <person name="Vandamme P."/>
        </authorList>
    </citation>
    <scope>NUCLEOTIDE SEQUENCE [LARGE SCALE GENOMIC DNA]</scope>
    <source>
        <strain evidence="2 3">LMG 30640</strain>
    </source>
</reference>
<organism evidence="2 3">
    <name type="scientific">Acetobacter musti</name>
    <dbReference type="NCBI Taxonomy" id="864732"/>
    <lineage>
        <taxon>Bacteria</taxon>
        <taxon>Pseudomonadati</taxon>
        <taxon>Pseudomonadota</taxon>
        <taxon>Alphaproteobacteria</taxon>
        <taxon>Acetobacterales</taxon>
        <taxon>Acetobacteraceae</taxon>
        <taxon>Acetobacter</taxon>
    </lineage>
</organism>
<keyword evidence="1" id="KW-0472">Membrane</keyword>
<evidence type="ECO:0000313" key="2">
    <source>
        <dbReference type="EMBL" id="NHN86835.1"/>
    </source>
</evidence>
<feature type="transmembrane region" description="Helical" evidence="1">
    <location>
        <begin position="68"/>
        <end position="95"/>
    </location>
</feature>
<protein>
    <submittedName>
        <fullName evidence="2">Uncharacterized protein</fullName>
    </submittedName>
</protein>
<dbReference type="RefSeq" id="WP_173585149.1">
    <property type="nucleotide sequence ID" value="NZ_WOTB01000058.1"/>
</dbReference>
<keyword evidence="3" id="KW-1185">Reference proteome</keyword>
<accession>A0ABX0JV20</accession>
<comment type="caution">
    <text evidence="2">The sequence shown here is derived from an EMBL/GenBank/DDBJ whole genome shotgun (WGS) entry which is preliminary data.</text>
</comment>
<gene>
    <name evidence="2" type="ORF">GOB93_19855</name>
</gene>
<evidence type="ECO:0000256" key="1">
    <source>
        <dbReference type="SAM" id="Phobius"/>
    </source>
</evidence>
<proteinExistence type="predicted"/>
<dbReference type="Proteomes" id="UP000635278">
    <property type="component" value="Unassembled WGS sequence"/>
</dbReference>
<evidence type="ECO:0000313" key="3">
    <source>
        <dbReference type="Proteomes" id="UP000635278"/>
    </source>
</evidence>
<keyword evidence="1" id="KW-1133">Transmembrane helix</keyword>
<keyword evidence="1" id="KW-0812">Transmembrane</keyword>
<dbReference type="EMBL" id="WOTB01000058">
    <property type="protein sequence ID" value="NHN86835.1"/>
    <property type="molecule type" value="Genomic_DNA"/>
</dbReference>
<sequence>MSAPYALRNHFRQSERFALARSAHGMLALQDLLRSLAALAISARMMEGPYPDAHRTAPSPQIRSATTLALLLCGTLVVACNGFWPVAITTLTVFVTPGKGKRSDFSFRKEISWMKS</sequence>